<sequence>MDRSHHDYSSMYDPHDPPPSLPPRPHDTPRRRSREGVKTTTSAGYARPQRPPPHRHYDRLHDSRHHYQPLYSSTRPVRKRRSWPPQPFAEDEVASLRRESNASKLLHEAGRDEAPSRGSLDQEPVIIDLPELMQQNNEPQASDSSGLPTPPTSEDERARKARRKPSKLNIHLPKDDAVPDTSRRTASPYAYTRPTDLSSTDRYTSHDTLTPPSSGVAGPKTARFASKSKPSSPLESARPSPGLRKGSGYFHAGHARNDNAIEDSEYSSNPAVARGNKSINDSKPSVVDFAPSVSAQPIRKLNLDARRNTDTHETLPTIGRFSTDKSRRTTPLVVSTSLSEARDANPVTSSSLNPQSADPASRSREPSYSSSRAVSPAASAAGQSPASRSPRWSSEFSQDGNVLGSRPPSASSSRPTSPSPRTPQESPRLARTELDWASLIAANAAAPRSKRPSRLASTVPQDPSPDRRRRESPWEASSASSSLPYPEDSTLMGSAIFMPEEQDHAYQPSRRPIITSYQYDQKSAYPSPVLSREPNMPSPDPSRPSLTTRGYSANNASPSELRSVDSRPRLAELKRTESYATTSEARKELAMLMKKGLPPCSRPDPVVGHDDWYTIIGATNIDFCPECIDTLFQRTVFRPHFRRSLPRSLNTRVRCAFGSPWIRLAWLLTLQQQRTDLSLLKDLAEIEDTTEPCPGSVETVQSWYGLRDPDGRFVRDFHVCFGDVRKIERLLPTLSGTFVKLPHRASSEKRICAIRTESNRFSAYLDALVATHEQAVANRKGADPMPLIDLVERKTRLRECTRDNMLIGGLWHFIPDLQSLTVCEDCFESVVEPEIKKGSSVAKRFNRTLQPVYGERVGSSCQLYSRRMRAVFRRAVEEADFKYLVRKSRERREAEVWLQDKYREVMRRAKRLSLEGEIGEDDERRLNRELEKISSEWKSKWE</sequence>
<evidence type="ECO:0000313" key="2">
    <source>
        <dbReference type="EMBL" id="CAK4031694.1"/>
    </source>
</evidence>
<evidence type="ECO:0000313" key="3">
    <source>
        <dbReference type="Proteomes" id="UP001296104"/>
    </source>
</evidence>
<evidence type="ECO:0000256" key="1">
    <source>
        <dbReference type="SAM" id="MobiDB-lite"/>
    </source>
</evidence>
<feature type="region of interest" description="Disordered" evidence="1">
    <location>
        <begin position="521"/>
        <end position="575"/>
    </location>
</feature>
<feature type="compositionally biased region" description="Basic and acidic residues" evidence="1">
    <location>
        <begin position="1"/>
        <end position="16"/>
    </location>
</feature>
<feature type="compositionally biased region" description="Basic and acidic residues" evidence="1">
    <location>
        <begin position="301"/>
        <end position="313"/>
    </location>
</feature>
<feature type="compositionally biased region" description="Basic and acidic residues" evidence="1">
    <location>
        <begin position="94"/>
        <end position="115"/>
    </location>
</feature>
<organism evidence="2 3">
    <name type="scientific">Lecanosticta acicola</name>
    <dbReference type="NCBI Taxonomy" id="111012"/>
    <lineage>
        <taxon>Eukaryota</taxon>
        <taxon>Fungi</taxon>
        <taxon>Dikarya</taxon>
        <taxon>Ascomycota</taxon>
        <taxon>Pezizomycotina</taxon>
        <taxon>Dothideomycetes</taxon>
        <taxon>Dothideomycetidae</taxon>
        <taxon>Mycosphaerellales</taxon>
        <taxon>Mycosphaerellaceae</taxon>
        <taxon>Lecanosticta</taxon>
    </lineage>
</organism>
<feature type="compositionally biased region" description="Basic and acidic residues" evidence="1">
    <location>
        <begin position="464"/>
        <end position="473"/>
    </location>
</feature>
<dbReference type="EMBL" id="CAVMBE010000051">
    <property type="protein sequence ID" value="CAK4031694.1"/>
    <property type="molecule type" value="Genomic_DNA"/>
</dbReference>
<feature type="compositionally biased region" description="Low complexity" evidence="1">
    <location>
        <begin position="366"/>
        <end position="391"/>
    </location>
</feature>
<comment type="caution">
    <text evidence="2">The sequence shown here is derived from an EMBL/GenBank/DDBJ whole genome shotgun (WGS) entry which is preliminary data.</text>
</comment>
<dbReference type="Proteomes" id="UP001296104">
    <property type="component" value="Unassembled WGS sequence"/>
</dbReference>
<feature type="compositionally biased region" description="Polar residues" evidence="1">
    <location>
        <begin position="544"/>
        <end position="560"/>
    </location>
</feature>
<feature type="compositionally biased region" description="Low complexity" evidence="1">
    <location>
        <begin position="405"/>
        <end position="416"/>
    </location>
</feature>
<feature type="compositionally biased region" description="Basic and acidic residues" evidence="1">
    <location>
        <begin position="24"/>
        <end position="37"/>
    </location>
</feature>
<feature type="region of interest" description="Disordered" evidence="1">
    <location>
        <begin position="444"/>
        <end position="487"/>
    </location>
</feature>
<accession>A0AAI8Z386</accession>
<feature type="compositionally biased region" description="Polar residues" evidence="1">
    <location>
        <begin position="133"/>
        <end position="147"/>
    </location>
</feature>
<feature type="compositionally biased region" description="Basic residues" evidence="1">
    <location>
        <begin position="52"/>
        <end position="67"/>
    </location>
</feature>
<proteinExistence type="predicted"/>
<feature type="compositionally biased region" description="Polar residues" evidence="1">
    <location>
        <begin position="195"/>
        <end position="213"/>
    </location>
</feature>
<keyword evidence="3" id="KW-1185">Reference proteome</keyword>
<name>A0AAI8Z386_9PEZI</name>
<feature type="compositionally biased region" description="Basic and acidic residues" evidence="1">
    <location>
        <begin position="172"/>
        <end position="183"/>
    </location>
</feature>
<feature type="compositionally biased region" description="Basic and acidic residues" evidence="1">
    <location>
        <begin position="562"/>
        <end position="575"/>
    </location>
</feature>
<protein>
    <submittedName>
        <fullName evidence="2">Uncharacterized protein</fullName>
    </submittedName>
</protein>
<dbReference type="AlphaFoldDB" id="A0AAI8Z386"/>
<gene>
    <name evidence="2" type="ORF">LECACI_7A006852</name>
</gene>
<reference evidence="2" key="1">
    <citation type="submission" date="2023-11" db="EMBL/GenBank/DDBJ databases">
        <authorList>
            <person name="Alioto T."/>
            <person name="Alioto T."/>
            <person name="Gomez Garrido J."/>
        </authorList>
    </citation>
    <scope>NUCLEOTIDE SEQUENCE</scope>
</reference>
<feature type="compositionally biased region" description="Polar residues" evidence="1">
    <location>
        <begin position="346"/>
        <end position="358"/>
    </location>
</feature>
<feature type="region of interest" description="Disordered" evidence="1">
    <location>
        <begin position="1"/>
        <end position="429"/>
    </location>
</feature>